<dbReference type="InterPro" id="IPR043143">
    <property type="entry name" value="Mal/L-sulf/L-lact_DH-like_NADP"/>
</dbReference>
<dbReference type="InterPro" id="IPR043144">
    <property type="entry name" value="Mal/L-sulf/L-lact_DH-like_ah"/>
</dbReference>
<organism evidence="3 4">
    <name type="scientific">Saccharopolyspora gregorii</name>
    <dbReference type="NCBI Taxonomy" id="33914"/>
    <lineage>
        <taxon>Bacteria</taxon>
        <taxon>Bacillati</taxon>
        <taxon>Actinomycetota</taxon>
        <taxon>Actinomycetes</taxon>
        <taxon>Pseudonocardiales</taxon>
        <taxon>Pseudonocardiaceae</taxon>
        <taxon>Saccharopolyspora</taxon>
    </lineage>
</organism>
<dbReference type="Proteomes" id="UP001500483">
    <property type="component" value="Unassembled WGS sequence"/>
</dbReference>
<dbReference type="Pfam" id="PF02615">
    <property type="entry name" value="Ldh_2"/>
    <property type="match status" value="1"/>
</dbReference>
<dbReference type="SUPFAM" id="SSF89733">
    <property type="entry name" value="L-sulfolactate dehydrogenase-like"/>
    <property type="match status" value="1"/>
</dbReference>
<dbReference type="Gene3D" id="3.30.1370.60">
    <property type="entry name" value="Hypothetical oxidoreductase yiak, domain 2"/>
    <property type="match status" value="1"/>
</dbReference>
<dbReference type="PANTHER" id="PTHR11091:SF0">
    <property type="entry name" value="MALATE DEHYDROGENASE"/>
    <property type="match status" value="1"/>
</dbReference>
<accession>A0ABP6RRG9</accession>
<keyword evidence="4" id="KW-1185">Reference proteome</keyword>
<evidence type="ECO:0000256" key="2">
    <source>
        <dbReference type="ARBA" id="ARBA00023002"/>
    </source>
</evidence>
<dbReference type="PANTHER" id="PTHR11091">
    <property type="entry name" value="OXIDOREDUCTASE-RELATED"/>
    <property type="match status" value="1"/>
</dbReference>
<keyword evidence="2" id="KW-0560">Oxidoreductase</keyword>
<reference evidence="4" key="1">
    <citation type="journal article" date="2019" name="Int. J. Syst. Evol. Microbiol.">
        <title>The Global Catalogue of Microorganisms (GCM) 10K type strain sequencing project: providing services to taxonomists for standard genome sequencing and annotation.</title>
        <authorList>
            <consortium name="The Broad Institute Genomics Platform"/>
            <consortium name="The Broad Institute Genome Sequencing Center for Infectious Disease"/>
            <person name="Wu L."/>
            <person name="Ma J."/>
        </authorList>
    </citation>
    <scope>NUCLEOTIDE SEQUENCE [LARGE SCALE GENOMIC DNA]</scope>
    <source>
        <strain evidence="4">JCM 9687</strain>
    </source>
</reference>
<evidence type="ECO:0000313" key="4">
    <source>
        <dbReference type="Proteomes" id="UP001500483"/>
    </source>
</evidence>
<dbReference type="InterPro" id="IPR003767">
    <property type="entry name" value="Malate/L-lactate_DH-like"/>
</dbReference>
<comment type="caution">
    <text evidence="3">The sequence shown here is derived from an EMBL/GenBank/DDBJ whole genome shotgun (WGS) entry which is preliminary data.</text>
</comment>
<sequence length="346" mass="34514">MIEISELTDRVRGVVRALGAPAEVATEVADHLVRAELSGHASHGVLRLPQYAAEIERGLIVAGARAEVVSATPAAIVVDGHHGFGHHAAALATEEAAVAAERLGVAAATVRRSTHIGRLGEYAERLAARGLVALVQVGAAGPGVGSMAPFGSGSGRPFLNTNPWSVGVPAADGAIVFDGSMSTIAEGKVHAAKRTGDPLPEGAVLTADGRPGTGPEDFYADGTLTPLGGALAGHKGYGLALAAALLGGLAHADGSAASLRGLARLRGPDEDPAGLGSVTIIALDPGAFGERDAYAATTGRVAAALRADGVLVPGDLERRSRAEAGTSVALPPGTLAELAALETSLL</sequence>
<comment type="similarity">
    <text evidence="1">Belongs to the LDH2/MDH2 oxidoreductase family.</text>
</comment>
<name>A0ABP6RRG9_9PSEU</name>
<gene>
    <name evidence="3" type="ORF">GCM10020366_29100</name>
</gene>
<dbReference type="EMBL" id="BAAAYK010000038">
    <property type="protein sequence ID" value="GAA3358150.1"/>
    <property type="molecule type" value="Genomic_DNA"/>
</dbReference>
<dbReference type="RefSeq" id="WP_344927059.1">
    <property type="nucleotide sequence ID" value="NZ_BAAAYK010000038.1"/>
</dbReference>
<evidence type="ECO:0000256" key="1">
    <source>
        <dbReference type="ARBA" id="ARBA00006056"/>
    </source>
</evidence>
<dbReference type="InterPro" id="IPR036111">
    <property type="entry name" value="Mal/L-sulfo/L-lacto_DH-like_sf"/>
</dbReference>
<dbReference type="Gene3D" id="1.10.1530.10">
    <property type="match status" value="1"/>
</dbReference>
<evidence type="ECO:0000313" key="3">
    <source>
        <dbReference type="EMBL" id="GAA3358150.1"/>
    </source>
</evidence>
<protein>
    <submittedName>
        <fullName evidence="3">Ldh family oxidoreductase</fullName>
    </submittedName>
</protein>
<proteinExistence type="inferred from homology"/>